<dbReference type="EMBL" id="GBRH01237550">
    <property type="protein sequence ID" value="JAD60345.1"/>
    <property type="molecule type" value="Transcribed_RNA"/>
</dbReference>
<reference evidence="1" key="1">
    <citation type="submission" date="2014-09" db="EMBL/GenBank/DDBJ databases">
        <authorList>
            <person name="Magalhaes I.L.F."/>
            <person name="Oliveira U."/>
            <person name="Santos F.R."/>
            <person name="Vidigal T.H.D.A."/>
            <person name="Brescovit A.D."/>
            <person name="Santos A.J."/>
        </authorList>
    </citation>
    <scope>NUCLEOTIDE SEQUENCE</scope>
    <source>
        <tissue evidence="1">Shoot tissue taken approximately 20 cm above the soil surface</tissue>
    </source>
</reference>
<dbReference type="AlphaFoldDB" id="A0A0A9BGI7"/>
<sequence>MALLVQQTRWQMLSLDVMLILILMWHFLRCLLLSFLFLMIFVKLLLLIQIWE</sequence>
<proteinExistence type="predicted"/>
<accession>A0A0A9BGI7</accession>
<name>A0A0A9BGI7_ARUDO</name>
<reference evidence="1" key="2">
    <citation type="journal article" date="2015" name="Data Brief">
        <title>Shoot transcriptome of the giant reed, Arundo donax.</title>
        <authorList>
            <person name="Barrero R.A."/>
            <person name="Guerrero F.D."/>
            <person name="Moolhuijzen P."/>
            <person name="Goolsby J.A."/>
            <person name="Tidwell J."/>
            <person name="Bellgard S.E."/>
            <person name="Bellgard M.I."/>
        </authorList>
    </citation>
    <scope>NUCLEOTIDE SEQUENCE</scope>
    <source>
        <tissue evidence="1">Shoot tissue taken approximately 20 cm above the soil surface</tissue>
    </source>
</reference>
<protein>
    <submittedName>
        <fullName evidence="1">Uncharacterized protein</fullName>
    </submittedName>
</protein>
<evidence type="ECO:0000313" key="1">
    <source>
        <dbReference type="EMBL" id="JAD60345.1"/>
    </source>
</evidence>
<organism evidence="1">
    <name type="scientific">Arundo donax</name>
    <name type="common">Giant reed</name>
    <name type="synonym">Donax arundinaceus</name>
    <dbReference type="NCBI Taxonomy" id="35708"/>
    <lineage>
        <taxon>Eukaryota</taxon>
        <taxon>Viridiplantae</taxon>
        <taxon>Streptophyta</taxon>
        <taxon>Embryophyta</taxon>
        <taxon>Tracheophyta</taxon>
        <taxon>Spermatophyta</taxon>
        <taxon>Magnoliopsida</taxon>
        <taxon>Liliopsida</taxon>
        <taxon>Poales</taxon>
        <taxon>Poaceae</taxon>
        <taxon>PACMAD clade</taxon>
        <taxon>Arundinoideae</taxon>
        <taxon>Arundineae</taxon>
        <taxon>Arundo</taxon>
    </lineage>
</organism>